<evidence type="ECO:0000313" key="3">
    <source>
        <dbReference type="EMBL" id="CAG9317406.1"/>
    </source>
</evidence>
<comment type="caution">
    <text evidence="3">The sequence shown here is derived from an EMBL/GenBank/DDBJ whole genome shotgun (WGS) entry which is preliminary data.</text>
</comment>
<evidence type="ECO:0000313" key="4">
    <source>
        <dbReference type="Proteomes" id="UP001162131"/>
    </source>
</evidence>
<name>A0AAU9IRH3_9CILI</name>
<feature type="region of interest" description="Disordered" evidence="2">
    <location>
        <begin position="93"/>
        <end position="187"/>
    </location>
</feature>
<feature type="region of interest" description="Disordered" evidence="2">
    <location>
        <begin position="1"/>
        <end position="31"/>
    </location>
</feature>
<dbReference type="AlphaFoldDB" id="A0AAU9IRH3"/>
<keyword evidence="4" id="KW-1185">Reference proteome</keyword>
<dbReference type="Proteomes" id="UP001162131">
    <property type="component" value="Unassembled WGS sequence"/>
</dbReference>
<feature type="compositionally biased region" description="Polar residues" evidence="2">
    <location>
        <begin position="158"/>
        <end position="184"/>
    </location>
</feature>
<dbReference type="PANTHER" id="PTHR35381">
    <property type="entry name" value="EF-HAND DOMAIN-CONTAINING PROTEIN"/>
    <property type="match status" value="1"/>
</dbReference>
<feature type="compositionally biased region" description="Polar residues" evidence="2">
    <location>
        <begin position="14"/>
        <end position="29"/>
    </location>
</feature>
<dbReference type="PANTHER" id="PTHR35381:SF1">
    <property type="entry name" value="EF-HAND DOMAIN-CONTAINING PROTEIN"/>
    <property type="match status" value="1"/>
</dbReference>
<evidence type="ECO:0000256" key="1">
    <source>
        <dbReference type="SAM" id="Coils"/>
    </source>
</evidence>
<dbReference type="EMBL" id="CAJZBQ010000018">
    <property type="protein sequence ID" value="CAG9317406.1"/>
    <property type="molecule type" value="Genomic_DNA"/>
</dbReference>
<organism evidence="3 4">
    <name type="scientific">Blepharisma stoltei</name>
    <dbReference type="NCBI Taxonomy" id="1481888"/>
    <lineage>
        <taxon>Eukaryota</taxon>
        <taxon>Sar</taxon>
        <taxon>Alveolata</taxon>
        <taxon>Ciliophora</taxon>
        <taxon>Postciliodesmatophora</taxon>
        <taxon>Heterotrichea</taxon>
        <taxon>Heterotrichida</taxon>
        <taxon>Blepharismidae</taxon>
        <taxon>Blepharisma</taxon>
    </lineage>
</organism>
<reference evidence="3" key="1">
    <citation type="submission" date="2021-09" db="EMBL/GenBank/DDBJ databases">
        <authorList>
            <consortium name="AG Swart"/>
            <person name="Singh M."/>
            <person name="Singh A."/>
            <person name="Seah K."/>
            <person name="Emmerich C."/>
        </authorList>
    </citation>
    <scope>NUCLEOTIDE SEQUENCE</scope>
    <source>
        <strain evidence="3">ATCC30299</strain>
    </source>
</reference>
<gene>
    <name evidence="3" type="ORF">BSTOLATCC_MIC18657</name>
</gene>
<sequence>MEQPEDFLEEGNSCEDQNPAPDQNSQSEVKNQELLAMTVEIGDGRQDIIIIYENDDPSQLAQDFAKKHFLDKSMQHSLESLIKQNKEAVMKNAKLQDPGKVQDFYGSYSSSRQQEVIQQRDNKKKKPKAAAKDDFNYNAPNDAPHISSGSIYERLAKQSKTARPKTASSASTSQLHTNKQNPSKRNYGEWLYLKGLKQKETAKQKIENKKNEIEEKSAKEFTFTPSINKTSGSVASSRNEDKLENYLIKKGKQYEEHKEKIKAEVEEEQMKECSFVPAIKERQLKSRDYSKSVHEELFQQASKRKEKKLEQEINSIKQFSFRPDIAKQRTTETKEEFVERLINSKLKFEEEMEAARQSQIVTHDESTGQQLFRPQTYSKVNRSADTPIWEHLYSLKDVKAANIDKELRMQTERLAEASISGRRPSDNSQKIFEKFKTSQLERIFKLLDSDQDGSISSGNISIDTLEDKTCEIMAPIFEEIEEENLTLDFAAFVEKMNELLKNLNIEEKAYILKRETKPEPEEVKKPRISEMSIKLSEKSRGNLPENIYERLTMTQQLKQLKLVKEREEREMAEVKQCTFRPSLRSR</sequence>
<protein>
    <recommendedName>
        <fullName evidence="5">EF-hand domain-containing protein</fullName>
    </recommendedName>
</protein>
<evidence type="ECO:0000256" key="2">
    <source>
        <dbReference type="SAM" id="MobiDB-lite"/>
    </source>
</evidence>
<feature type="coiled-coil region" evidence="1">
    <location>
        <begin position="550"/>
        <end position="577"/>
    </location>
</feature>
<feature type="compositionally biased region" description="Polar residues" evidence="2">
    <location>
        <begin position="107"/>
        <end position="119"/>
    </location>
</feature>
<accession>A0AAU9IRH3</accession>
<evidence type="ECO:0008006" key="5">
    <source>
        <dbReference type="Google" id="ProtNLM"/>
    </source>
</evidence>
<proteinExistence type="predicted"/>
<keyword evidence="1" id="KW-0175">Coiled coil</keyword>
<feature type="compositionally biased region" description="Acidic residues" evidence="2">
    <location>
        <begin position="1"/>
        <end position="13"/>
    </location>
</feature>